<evidence type="ECO:0000256" key="6">
    <source>
        <dbReference type="ARBA" id="ARBA00022691"/>
    </source>
</evidence>
<gene>
    <name evidence="9" type="ORF">NEDG_00844</name>
</gene>
<dbReference type="InterPro" id="IPR007823">
    <property type="entry name" value="RRP8"/>
</dbReference>
<dbReference type="Gene3D" id="3.40.50.150">
    <property type="entry name" value="Vaccinia Virus protein VP39"/>
    <property type="match status" value="1"/>
</dbReference>
<dbReference type="EMBL" id="LTDL01000040">
    <property type="protein sequence ID" value="OAG29711.1"/>
    <property type="molecule type" value="Genomic_DNA"/>
</dbReference>
<evidence type="ECO:0000313" key="10">
    <source>
        <dbReference type="Proteomes" id="UP000185944"/>
    </source>
</evidence>
<keyword evidence="10" id="KW-1185">Reference proteome</keyword>
<evidence type="ECO:0000256" key="3">
    <source>
        <dbReference type="ARBA" id="ARBA00022552"/>
    </source>
</evidence>
<keyword evidence="6 8" id="KW-0949">S-adenosyl-L-methionine</keyword>
<dbReference type="EC" id="2.1.1.-" evidence="8"/>
<accession>A0A177EDX9</accession>
<comment type="similarity">
    <text evidence="2 8">Belongs to the methyltransferase superfamily. RRP8 family.</text>
</comment>
<dbReference type="GeneID" id="93647194"/>
<dbReference type="OrthoDB" id="10258825at2759"/>
<protein>
    <recommendedName>
        <fullName evidence="8">Ribosomal RNA-processing protein 8</fullName>
        <ecNumber evidence="8">2.1.1.-</ecNumber>
    </recommendedName>
</protein>
<dbReference type="GO" id="GO:0106142">
    <property type="term" value="F:rRNA (adenine-N1-)-methyltransferase activity"/>
    <property type="evidence" value="ECO:0007669"/>
    <property type="project" value="EnsemblFungi"/>
</dbReference>
<dbReference type="Pfam" id="PF05148">
    <property type="entry name" value="Methyltransf_8"/>
    <property type="match status" value="1"/>
</dbReference>
<evidence type="ECO:0000313" key="9">
    <source>
        <dbReference type="EMBL" id="OAG29711.1"/>
    </source>
</evidence>
<evidence type="ECO:0000256" key="5">
    <source>
        <dbReference type="ARBA" id="ARBA00022679"/>
    </source>
</evidence>
<dbReference type="SUPFAM" id="SSF53335">
    <property type="entry name" value="S-adenosyl-L-methionine-dependent methyltransferases"/>
    <property type="match status" value="1"/>
</dbReference>
<evidence type="ECO:0000256" key="2">
    <source>
        <dbReference type="ARBA" id="ARBA00006301"/>
    </source>
</evidence>
<dbReference type="PANTHER" id="PTHR12787:SF0">
    <property type="entry name" value="RIBOSOMAL RNA-PROCESSING PROTEIN 8"/>
    <property type="match status" value="1"/>
</dbReference>
<dbReference type="CDD" id="cd02440">
    <property type="entry name" value="AdoMet_MTases"/>
    <property type="match status" value="1"/>
</dbReference>
<comment type="function">
    <text evidence="8">S-adenosyl-L-methionine-dependent methyltransferase that specifically methylates the N(1) position of adenine in helix 25.1 in 25S rRNA. Required both for ribosomal 40S and 60S subunits biogenesis. Required for efficient pre-rRNA cleavage at site A2.</text>
</comment>
<evidence type="ECO:0000256" key="7">
    <source>
        <dbReference type="ARBA" id="ARBA00023242"/>
    </source>
</evidence>
<dbReference type="AlphaFoldDB" id="A0A177EDX9"/>
<reference evidence="9 10" key="1">
    <citation type="submission" date="2016-02" db="EMBL/GenBank/DDBJ databases">
        <title>Discovery of a natural microsporidian pathogen with a broad tissue tropism in Caenorhabditis elegans.</title>
        <authorList>
            <person name="Luallen R.J."/>
            <person name="Reinke A.W."/>
            <person name="Tong L."/>
            <person name="Botts M.R."/>
            <person name="Felix M.-A."/>
            <person name="Troemel E.R."/>
        </authorList>
    </citation>
    <scope>NUCLEOTIDE SEQUENCE [LARGE SCALE GENOMIC DNA]</scope>
    <source>
        <strain evidence="9 10">JUm2807</strain>
    </source>
</reference>
<keyword evidence="5 8" id="KW-0808">Transferase</keyword>
<evidence type="ECO:0000256" key="8">
    <source>
        <dbReference type="RuleBase" id="RU365074"/>
    </source>
</evidence>
<keyword evidence="7 8" id="KW-0539">Nucleus</keyword>
<organism evidence="9 10">
    <name type="scientific">Nematocida displodere</name>
    <dbReference type="NCBI Taxonomy" id="1805483"/>
    <lineage>
        <taxon>Eukaryota</taxon>
        <taxon>Fungi</taxon>
        <taxon>Fungi incertae sedis</taxon>
        <taxon>Microsporidia</taxon>
        <taxon>Nematocida</taxon>
    </lineage>
</organism>
<sequence length="245" mass="27612">MGLAVVTVPRSRSGPLMFGMAGSKIFMATKKHEILEQLEDGLKGAKFRILNEVLYRKTDKNMNAELFKKYHEGFEHQVRKWPFNPLSAVISQVNKLDAKLVIADLGCGTGELGRKFNTRKVYSFDLVRPEGKSDVIEADIRNIPLGNASVDIAICCLSLMGENAAPYVTEAHRILKPGGLFKVAEIRSRLLKIDSFVSPMAIHGFQLLRKDLESNFFCFFDFKKTDPKSKHLPPIPLKPCVYKKR</sequence>
<dbReference type="InterPro" id="IPR029063">
    <property type="entry name" value="SAM-dependent_MTases_sf"/>
</dbReference>
<dbReference type="Gene3D" id="1.10.10.2150">
    <property type="entry name" value="Ribosomal RNA-processing protein 8, N-terminal domain"/>
    <property type="match status" value="1"/>
</dbReference>
<comment type="caution">
    <text evidence="9">The sequence shown here is derived from an EMBL/GenBank/DDBJ whole genome shotgun (WGS) entry which is preliminary data.</text>
</comment>
<name>A0A177EDX9_9MICR</name>
<dbReference type="STRING" id="1805483.A0A177EDX9"/>
<dbReference type="Proteomes" id="UP000185944">
    <property type="component" value="Unassembled WGS sequence"/>
</dbReference>
<keyword evidence="4 8" id="KW-0489">Methyltransferase</keyword>
<comment type="subcellular location">
    <subcellularLocation>
        <location evidence="1 8">Nucleus</location>
        <location evidence="1 8">Nucleolus</location>
    </subcellularLocation>
</comment>
<proteinExistence type="inferred from homology"/>
<evidence type="ECO:0000256" key="1">
    <source>
        <dbReference type="ARBA" id="ARBA00004604"/>
    </source>
</evidence>
<keyword evidence="3 8" id="KW-0698">rRNA processing</keyword>
<dbReference type="InterPro" id="IPR042036">
    <property type="entry name" value="RRP8_N"/>
</dbReference>
<dbReference type="GO" id="GO:0005730">
    <property type="term" value="C:nucleolus"/>
    <property type="evidence" value="ECO:0007669"/>
    <property type="project" value="UniProtKB-SubCell"/>
</dbReference>
<dbReference type="RefSeq" id="XP_067544359.1">
    <property type="nucleotide sequence ID" value="XM_067688262.1"/>
</dbReference>
<dbReference type="VEuPathDB" id="MicrosporidiaDB:NEDG_00844"/>
<evidence type="ECO:0000256" key="4">
    <source>
        <dbReference type="ARBA" id="ARBA00022603"/>
    </source>
</evidence>
<dbReference type="PANTHER" id="PTHR12787">
    <property type="entry name" value="RIBOSOMAL RNA-PROCESSING PROTEIN 8"/>
    <property type="match status" value="1"/>
</dbReference>